<evidence type="ECO:0000313" key="2">
    <source>
        <dbReference type="Proteomes" id="UP001060215"/>
    </source>
</evidence>
<organism evidence="1 2">
    <name type="scientific">Camellia lanceoleosa</name>
    <dbReference type="NCBI Taxonomy" id="1840588"/>
    <lineage>
        <taxon>Eukaryota</taxon>
        <taxon>Viridiplantae</taxon>
        <taxon>Streptophyta</taxon>
        <taxon>Embryophyta</taxon>
        <taxon>Tracheophyta</taxon>
        <taxon>Spermatophyta</taxon>
        <taxon>Magnoliopsida</taxon>
        <taxon>eudicotyledons</taxon>
        <taxon>Gunneridae</taxon>
        <taxon>Pentapetalae</taxon>
        <taxon>asterids</taxon>
        <taxon>Ericales</taxon>
        <taxon>Theaceae</taxon>
        <taxon>Camellia</taxon>
    </lineage>
</organism>
<dbReference type="EMBL" id="CM045758">
    <property type="protein sequence ID" value="KAI8030053.1"/>
    <property type="molecule type" value="Genomic_DNA"/>
</dbReference>
<proteinExistence type="predicted"/>
<comment type="caution">
    <text evidence="1">The sequence shown here is derived from an EMBL/GenBank/DDBJ whole genome shotgun (WGS) entry which is preliminary data.</text>
</comment>
<keyword evidence="2" id="KW-1185">Reference proteome</keyword>
<reference evidence="1 2" key="1">
    <citation type="journal article" date="2022" name="Plant J.">
        <title>Chromosome-level genome of Camellia lanceoleosa provides a valuable resource for understanding genome evolution and self-incompatibility.</title>
        <authorList>
            <person name="Gong W."/>
            <person name="Xiao S."/>
            <person name="Wang L."/>
            <person name="Liao Z."/>
            <person name="Chang Y."/>
            <person name="Mo W."/>
            <person name="Hu G."/>
            <person name="Li W."/>
            <person name="Zhao G."/>
            <person name="Zhu H."/>
            <person name="Hu X."/>
            <person name="Ji K."/>
            <person name="Xiang X."/>
            <person name="Song Q."/>
            <person name="Yuan D."/>
            <person name="Jin S."/>
            <person name="Zhang L."/>
        </authorList>
    </citation>
    <scope>NUCLEOTIDE SEQUENCE [LARGE SCALE GENOMIC DNA]</scope>
    <source>
        <strain evidence="1">SQ_2022a</strain>
    </source>
</reference>
<sequence>MSTAIQHFDDIRKNFLIEKPLVCFRNKPGLWPLYRGFFVDLNLFKENREKVAQTAKNTNDLLKHVNSSNGTLAKDDLVDEDAN</sequence>
<protein>
    <submittedName>
        <fullName evidence="1">tRNA ligase 1</fullName>
    </submittedName>
</protein>
<gene>
    <name evidence="1" type="ORF">LOK49_LG01G00996</name>
</gene>
<keyword evidence="1" id="KW-0436">Ligase</keyword>
<dbReference type="Proteomes" id="UP001060215">
    <property type="component" value="Chromosome 1"/>
</dbReference>
<accession>A0ACC0IY10</accession>
<evidence type="ECO:0000313" key="1">
    <source>
        <dbReference type="EMBL" id="KAI8030053.1"/>
    </source>
</evidence>
<name>A0ACC0IY10_9ERIC</name>